<dbReference type="Gene3D" id="2.40.50.100">
    <property type="match status" value="1"/>
</dbReference>
<dbReference type="AlphaFoldDB" id="A0A7J2U5K6"/>
<reference evidence="1" key="1">
    <citation type="journal article" date="2020" name="mSystems">
        <title>Genome- and Community-Level Interaction Insights into Carbon Utilization and Element Cycling Functions of Hydrothermarchaeota in Hydrothermal Sediment.</title>
        <authorList>
            <person name="Zhou Z."/>
            <person name="Liu Y."/>
            <person name="Xu W."/>
            <person name="Pan J."/>
            <person name="Luo Z.H."/>
            <person name="Li M."/>
        </authorList>
    </citation>
    <scope>NUCLEOTIDE SEQUENCE [LARGE SCALE GENOMIC DNA]</scope>
    <source>
        <strain evidence="1">SpSt-125</strain>
    </source>
</reference>
<proteinExistence type="predicted"/>
<protein>
    <submittedName>
        <fullName evidence="1">DUF2118 domain-containing protein</fullName>
    </submittedName>
</protein>
<dbReference type="SUPFAM" id="SSF51230">
    <property type="entry name" value="Single hybrid motif"/>
    <property type="match status" value="1"/>
</dbReference>
<sequence>MGVMKTEGEIAGRFPIGYIDEEHVFNIIRESSFKELVNFNSRLCIDLNRMCFIESSTCKNGKTFVEVVYERIPELAIDIEEGVFKIDVAVHNPITNQVLYVPMKTKAFLVEASGRSIYSLVNEGENVSSDKKLFYVVTNKSEVRVIRAEISGVVVYVGDVIGKYESVNKMLCIIVREEDVYRLHRCS</sequence>
<dbReference type="InterPro" id="IPR011053">
    <property type="entry name" value="Single_hybrid_motif"/>
</dbReference>
<accession>A0A7J2U5K6</accession>
<comment type="caution">
    <text evidence="1">The sequence shown here is derived from an EMBL/GenBank/DDBJ whole genome shotgun (WGS) entry which is preliminary data.</text>
</comment>
<organism evidence="1">
    <name type="scientific">Ignisphaera aggregans</name>
    <dbReference type="NCBI Taxonomy" id="334771"/>
    <lineage>
        <taxon>Archaea</taxon>
        <taxon>Thermoproteota</taxon>
        <taxon>Thermoprotei</taxon>
        <taxon>Desulfurococcales</taxon>
        <taxon>Desulfurococcaceae</taxon>
        <taxon>Ignisphaera</taxon>
    </lineage>
</organism>
<evidence type="ECO:0000313" key="1">
    <source>
        <dbReference type="EMBL" id="HEM67849.1"/>
    </source>
</evidence>
<name>A0A7J2U5K6_9CREN</name>
<dbReference type="InterPro" id="IPR019217">
    <property type="entry name" value="DUF2118"/>
</dbReference>
<dbReference type="Pfam" id="PF09891">
    <property type="entry name" value="DUF2118"/>
    <property type="match status" value="1"/>
</dbReference>
<gene>
    <name evidence="1" type="ORF">ENO26_09865</name>
</gene>
<dbReference type="EMBL" id="DSEU01000070">
    <property type="protein sequence ID" value="HEM67849.1"/>
    <property type="molecule type" value="Genomic_DNA"/>
</dbReference>